<dbReference type="AlphaFoldDB" id="W4JXT5"/>
<dbReference type="InterPro" id="IPR011009">
    <property type="entry name" value="Kinase-like_dom_sf"/>
</dbReference>
<evidence type="ECO:0008006" key="3">
    <source>
        <dbReference type="Google" id="ProtNLM"/>
    </source>
</evidence>
<name>W4JXT5_HETIT</name>
<dbReference type="GeneID" id="20671112"/>
<dbReference type="STRING" id="747525.W4JXT5"/>
<protein>
    <recommendedName>
        <fullName evidence="3">Protein kinase domain-containing protein</fullName>
    </recommendedName>
</protein>
<dbReference type="EMBL" id="KI925462">
    <property type="protein sequence ID" value="ETW77895.1"/>
    <property type="molecule type" value="Genomic_DNA"/>
</dbReference>
<dbReference type="OrthoDB" id="3271031at2759"/>
<dbReference type="KEGG" id="hir:HETIRDRAFT_325115"/>
<dbReference type="Proteomes" id="UP000030671">
    <property type="component" value="Unassembled WGS sequence"/>
</dbReference>
<dbReference type="SUPFAM" id="SSF56112">
    <property type="entry name" value="Protein kinase-like (PK-like)"/>
    <property type="match status" value="1"/>
</dbReference>
<dbReference type="HOGENOM" id="CLU_079929_0_0_1"/>
<evidence type="ECO:0000313" key="1">
    <source>
        <dbReference type="EMBL" id="ETW77895.1"/>
    </source>
</evidence>
<keyword evidence="2" id="KW-1185">Reference proteome</keyword>
<dbReference type="InParanoid" id="W4JXT5"/>
<sequence length="223" mass="25036">MPLSLPPIQALEENSNQRFILRNDDPNSGSDPDLVITALELLHEGHRKEVYRGTLAEPIEEAPYVACKVAYGLNAIRKLRHEAALYQGRLKPLQDAWVPICYGYFVGDTDEGLTGCLILDYCGEPVNTRFSCLEYNFRVQVISAFVEIHNAGVCHDDVSERSVLNCDGIPLVIDFEDATEEECGRKVDVVVNTIEPHPAKFGCKELFDLTVDLGLWKPDQCRR</sequence>
<reference evidence="1 2" key="1">
    <citation type="journal article" date="2012" name="New Phytol.">
        <title>Insight into trade-off between wood decay and parasitism from the genome of a fungal forest pathogen.</title>
        <authorList>
            <person name="Olson A."/>
            <person name="Aerts A."/>
            <person name="Asiegbu F."/>
            <person name="Belbahri L."/>
            <person name="Bouzid O."/>
            <person name="Broberg A."/>
            <person name="Canback B."/>
            <person name="Coutinho P.M."/>
            <person name="Cullen D."/>
            <person name="Dalman K."/>
            <person name="Deflorio G."/>
            <person name="van Diepen L.T."/>
            <person name="Dunand C."/>
            <person name="Duplessis S."/>
            <person name="Durling M."/>
            <person name="Gonthier P."/>
            <person name="Grimwood J."/>
            <person name="Fossdal C.G."/>
            <person name="Hansson D."/>
            <person name="Henrissat B."/>
            <person name="Hietala A."/>
            <person name="Himmelstrand K."/>
            <person name="Hoffmeister D."/>
            <person name="Hogberg N."/>
            <person name="James T.Y."/>
            <person name="Karlsson M."/>
            <person name="Kohler A."/>
            <person name="Kues U."/>
            <person name="Lee Y.H."/>
            <person name="Lin Y.C."/>
            <person name="Lind M."/>
            <person name="Lindquist E."/>
            <person name="Lombard V."/>
            <person name="Lucas S."/>
            <person name="Lunden K."/>
            <person name="Morin E."/>
            <person name="Murat C."/>
            <person name="Park J."/>
            <person name="Raffaello T."/>
            <person name="Rouze P."/>
            <person name="Salamov A."/>
            <person name="Schmutz J."/>
            <person name="Solheim H."/>
            <person name="Stahlberg J."/>
            <person name="Velez H."/>
            <person name="de Vries R.P."/>
            <person name="Wiebenga A."/>
            <person name="Woodward S."/>
            <person name="Yakovlev I."/>
            <person name="Garbelotto M."/>
            <person name="Martin F."/>
            <person name="Grigoriev I.V."/>
            <person name="Stenlid J."/>
        </authorList>
    </citation>
    <scope>NUCLEOTIDE SEQUENCE [LARGE SCALE GENOMIC DNA]</scope>
    <source>
        <strain evidence="1 2">TC 32-1</strain>
    </source>
</reference>
<organism evidence="1 2">
    <name type="scientific">Heterobasidion irregulare (strain TC 32-1)</name>
    <dbReference type="NCBI Taxonomy" id="747525"/>
    <lineage>
        <taxon>Eukaryota</taxon>
        <taxon>Fungi</taxon>
        <taxon>Dikarya</taxon>
        <taxon>Basidiomycota</taxon>
        <taxon>Agaricomycotina</taxon>
        <taxon>Agaricomycetes</taxon>
        <taxon>Russulales</taxon>
        <taxon>Bondarzewiaceae</taxon>
        <taxon>Heterobasidion</taxon>
        <taxon>Heterobasidion annosum species complex</taxon>
    </lineage>
</organism>
<evidence type="ECO:0000313" key="2">
    <source>
        <dbReference type="Proteomes" id="UP000030671"/>
    </source>
</evidence>
<gene>
    <name evidence="1" type="ORF">HETIRDRAFT_325115</name>
</gene>
<accession>W4JXT5</accession>
<proteinExistence type="predicted"/>
<dbReference type="RefSeq" id="XP_009549912.1">
    <property type="nucleotide sequence ID" value="XM_009551617.1"/>
</dbReference>